<feature type="transmembrane region" description="Helical" evidence="9">
    <location>
        <begin position="55"/>
        <end position="75"/>
    </location>
</feature>
<feature type="transmembrane region" description="Helical" evidence="9">
    <location>
        <begin position="110"/>
        <end position="133"/>
    </location>
</feature>
<keyword evidence="5" id="KW-1003">Cell membrane</keyword>
<keyword evidence="6 9" id="KW-0812">Transmembrane</keyword>
<dbReference type="SUPFAM" id="SSF103473">
    <property type="entry name" value="MFS general substrate transporter"/>
    <property type="match status" value="1"/>
</dbReference>
<evidence type="ECO:0000256" key="9">
    <source>
        <dbReference type="SAM" id="Phobius"/>
    </source>
</evidence>
<feature type="transmembrane region" description="Helical" evidence="9">
    <location>
        <begin position="377"/>
        <end position="402"/>
    </location>
</feature>
<dbReference type="PANTHER" id="PTHR43414">
    <property type="entry name" value="MULTIDRUG RESISTANCE PROTEIN MDTG"/>
    <property type="match status" value="1"/>
</dbReference>
<feature type="transmembrane region" description="Helical" evidence="9">
    <location>
        <begin position="213"/>
        <end position="239"/>
    </location>
</feature>
<evidence type="ECO:0000256" key="2">
    <source>
        <dbReference type="ARBA" id="ARBA00004651"/>
    </source>
</evidence>
<dbReference type="AlphaFoldDB" id="A0A927HN92"/>
<organism evidence="11 12">
    <name type="scientific">Enterobacter hormaechei</name>
    <dbReference type="NCBI Taxonomy" id="158836"/>
    <lineage>
        <taxon>Bacteria</taxon>
        <taxon>Pseudomonadati</taxon>
        <taxon>Pseudomonadota</taxon>
        <taxon>Gammaproteobacteria</taxon>
        <taxon>Enterobacterales</taxon>
        <taxon>Enterobacteriaceae</taxon>
        <taxon>Enterobacter</taxon>
        <taxon>Enterobacter cloacae complex</taxon>
    </lineage>
</organism>
<proteinExistence type="inferred from homology"/>
<feature type="domain" description="Major facilitator superfamily (MFS) profile" evidence="10">
    <location>
        <begin position="21"/>
        <end position="406"/>
    </location>
</feature>
<evidence type="ECO:0000313" key="12">
    <source>
        <dbReference type="Proteomes" id="UP000655273"/>
    </source>
</evidence>
<feature type="transmembrane region" description="Helical" evidence="9">
    <location>
        <begin position="87"/>
        <end position="104"/>
    </location>
</feature>
<dbReference type="PROSITE" id="PS50850">
    <property type="entry name" value="MFS"/>
    <property type="match status" value="1"/>
</dbReference>
<accession>A0A927HN92</accession>
<evidence type="ECO:0000256" key="6">
    <source>
        <dbReference type="ARBA" id="ARBA00022692"/>
    </source>
</evidence>
<dbReference type="InterPro" id="IPR020846">
    <property type="entry name" value="MFS_dom"/>
</dbReference>
<dbReference type="Gene3D" id="1.20.1250.20">
    <property type="entry name" value="MFS general substrate transporter like domains"/>
    <property type="match status" value="1"/>
</dbReference>
<dbReference type="InterPro" id="IPR036259">
    <property type="entry name" value="MFS_trans_sf"/>
</dbReference>
<evidence type="ECO:0000256" key="4">
    <source>
        <dbReference type="ARBA" id="ARBA00022448"/>
    </source>
</evidence>
<dbReference type="PROSITE" id="PS00216">
    <property type="entry name" value="SUGAR_TRANSPORT_1"/>
    <property type="match status" value="1"/>
</dbReference>
<evidence type="ECO:0000313" key="11">
    <source>
        <dbReference type="EMBL" id="MBD3707654.1"/>
    </source>
</evidence>
<name>A0A927HN92_9ENTR</name>
<dbReference type="PRINTS" id="PR01035">
    <property type="entry name" value="TCRTETA"/>
</dbReference>
<dbReference type="GO" id="GO:0022857">
    <property type="term" value="F:transmembrane transporter activity"/>
    <property type="evidence" value="ECO:0007669"/>
    <property type="project" value="InterPro"/>
</dbReference>
<dbReference type="GO" id="GO:0005886">
    <property type="term" value="C:plasma membrane"/>
    <property type="evidence" value="ECO:0007669"/>
    <property type="project" value="UniProtKB-SubCell"/>
</dbReference>
<dbReference type="Proteomes" id="UP000655273">
    <property type="component" value="Unassembled WGS sequence"/>
</dbReference>
<reference evidence="11" key="1">
    <citation type="submission" date="2020-07" db="EMBL/GenBank/DDBJ databases">
        <title>Clinical and genomic characterization of carbapenemase-producing Enterobacterales causing secondary infections during the COVID-19 crisis at a New York City hospital.</title>
        <authorList>
            <person name="Gomez-Simmonds A."/>
            <person name="Annavajhala M.K."/>
            <person name="Uhlemann A.-C."/>
        </authorList>
    </citation>
    <scope>NUCLEOTIDE SEQUENCE</scope>
    <source>
        <strain evidence="11">NK1396</strain>
    </source>
</reference>
<dbReference type="EMBL" id="JACXTA010000018">
    <property type="protein sequence ID" value="MBD3707654.1"/>
    <property type="molecule type" value="Genomic_DNA"/>
</dbReference>
<keyword evidence="4" id="KW-0813">Transport</keyword>
<comment type="function">
    <text evidence="1">Resistance to tetracycline by an active tetracycline efflux. This is an energy-dependent process that decreases the accumulation of the antibiotic in whole cells. This protein functions as a metal-tetracycline/H(+) antiporter.</text>
</comment>
<evidence type="ECO:0000256" key="7">
    <source>
        <dbReference type="ARBA" id="ARBA00022989"/>
    </source>
</evidence>
<feature type="transmembrane region" description="Helical" evidence="9">
    <location>
        <begin position="145"/>
        <end position="166"/>
    </location>
</feature>
<comment type="caution">
    <text evidence="11">The sequence shown here is derived from an EMBL/GenBank/DDBJ whole genome shotgun (WGS) entry which is preliminary data.</text>
</comment>
<feature type="transmembrane region" description="Helical" evidence="9">
    <location>
        <begin position="172"/>
        <end position="192"/>
    </location>
</feature>
<protein>
    <submittedName>
        <fullName evidence="11">MFS transporter</fullName>
    </submittedName>
</protein>
<comment type="subcellular location">
    <subcellularLocation>
        <location evidence="2">Cell membrane</location>
        <topology evidence="2">Multi-pass membrane protein</topology>
    </subcellularLocation>
</comment>
<keyword evidence="7 9" id="KW-1133">Transmembrane helix</keyword>
<feature type="transmembrane region" description="Helical" evidence="9">
    <location>
        <begin position="263"/>
        <end position="286"/>
    </location>
</feature>
<evidence type="ECO:0000259" key="10">
    <source>
        <dbReference type="PROSITE" id="PS50850"/>
    </source>
</evidence>
<evidence type="ECO:0000256" key="5">
    <source>
        <dbReference type="ARBA" id="ARBA00022475"/>
    </source>
</evidence>
<keyword evidence="8 9" id="KW-0472">Membrane</keyword>
<dbReference type="InterPro" id="IPR011701">
    <property type="entry name" value="MFS"/>
</dbReference>
<sequence>MATDRSPKTARDRMSSREWQRCLPVYVIVSLYAAGMAAVLPVLPFYVRDMGGSPFTLGMVVATEALSQFTSAPVLGQLSDRFGRKRILLVSQLTGSVSLLMLAVEPGIVMVMFARALFGMTAGNIPVAAACIAEYTLPAYRRQTMGILTGSVGLGGIVGAALSGLLSEYSLATPLFAAVILTLVAAIVTFFLPDNGPVVSLPVKDAGSAGVSFRAVLMSPVIRTLIIVMLCHCFAYGLYSSQMPVFLGETFIWEGHAFGTKQLSYIIMADGIINVLVQIFLLGWLSRYVTERILILLIFTLIGCGFVVAGLAGTIPVLALAVLCISTGDALAKPTYLAALSVHAPPERQGVVLGSAQAMNAVTDIFSPLLGGFILGYALYGIWLGTAVSAAIAGAVMALIYLPKGIPEAVAAKTGVRTQAGE</sequence>
<comment type="similarity">
    <text evidence="3">Belongs to the major facilitator superfamily. TCR/Tet family.</text>
</comment>
<dbReference type="PANTHER" id="PTHR43414:SF6">
    <property type="entry name" value="MULTIDRUG RESISTANCE PROTEIN MDTG"/>
    <property type="match status" value="1"/>
</dbReference>
<dbReference type="CDD" id="cd17330">
    <property type="entry name" value="MFS_SLC46_TetA_like"/>
    <property type="match status" value="1"/>
</dbReference>
<evidence type="ECO:0000256" key="8">
    <source>
        <dbReference type="ARBA" id="ARBA00023136"/>
    </source>
</evidence>
<feature type="transmembrane region" description="Helical" evidence="9">
    <location>
        <begin position="293"/>
        <end position="323"/>
    </location>
</feature>
<evidence type="ECO:0000256" key="1">
    <source>
        <dbReference type="ARBA" id="ARBA00003279"/>
    </source>
</evidence>
<feature type="transmembrane region" description="Helical" evidence="9">
    <location>
        <begin position="21"/>
        <end position="43"/>
    </location>
</feature>
<dbReference type="InterPro" id="IPR005829">
    <property type="entry name" value="Sugar_transporter_CS"/>
</dbReference>
<evidence type="ECO:0000256" key="3">
    <source>
        <dbReference type="ARBA" id="ARBA00007520"/>
    </source>
</evidence>
<gene>
    <name evidence="11" type="ORF">IE983_25470</name>
</gene>
<dbReference type="InterPro" id="IPR001958">
    <property type="entry name" value="Tet-R_TetA/multi-R_MdtG-like"/>
</dbReference>
<dbReference type="Pfam" id="PF07690">
    <property type="entry name" value="MFS_1"/>
    <property type="match status" value="1"/>
</dbReference>